<comment type="caution">
    <text evidence="2">The sequence shown here is derived from an EMBL/GenBank/DDBJ whole genome shotgun (WGS) entry which is preliminary data.</text>
</comment>
<evidence type="ECO:0008006" key="4">
    <source>
        <dbReference type="Google" id="ProtNLM"/>
    </source>
</evidence>
<proteinExistence type="predicted"/>
<name>A0ABV9CUK2_9ACTN</name>
<accession>A0ABV9CUK2</accession>
<evidence type="ECO:0000313" key="3">
    <source>
        <dbReference type="Proteomes" id="UP001596004"/>
    </source>
</evidence>
<sequence>MREEMDPRSQFAERLRALKAAAAVSFRDLEIASARTPRRRGDRRPLRLKRSTIAGMTSRTRPVCPEQEHFEAFVDTCLRIAAESGRPLPGGLGEREAWDAAYRELLLRLAGVRGDNRLAAEAARRIQAMPERAAAEPPKDPMVERPPKDPEATRPPKGPAAGWPSEETVTGLRRANPEATMVAATTPSPWRRRAPVAVTQDVLASAMETLAGLVDQQWRTEATLRSLDDPDPIPVRWRLTGDDRLMDHPGNLTPASLLLDSSSGDIAALAGEFRAMRRRRLVVLGGPGTGKTTLAVQLLRELLATRHEHPGEPVPVLLSVAGWDTAAFPLLHDWLAERLAQDYPALRATALGPEAPATLAGRGKILSVLDGLDELPRPRGRRSSSRSTAP</sequence>
<dbReference type="RefSeq" id="WP_380850951.1">
    <property type="nucleotide sequence ID" value="NZ_JBHSFP010000046.1"/>
</dbReference>
<gene>
    <name evidence="2" type="ORF">ACFO60_37300</name>
</gene>
<dbReference type="SUPFAM" id="SSF52540">
    <property type="entry name" value="P-loop containing nucleoside triphosphate hydrolases"/>
    <property type="match status" value="1"/>
</dbReference>
<reference evidence="3" key="1">
    <citation type="journal article" date="2019" name="Int. J. Syst. Evol. Microbiol.">
        <title>The Global Catalogue of Microorganisms (GCM) 10K type strain sequencing project: providing services to taxonomists for standard genome sequencing and annotation.</title>
        <authorList>
            <consortium name="The Broad Institute Genomics Platform"/>
            <consortium name="The Broad Institute Genome Sequencing Center for Infectious Disease"/>
            <person name="Wu L."/>
            <person name="Ma J."/>
        </authorList>
    </citation>
    <scope>NUCLEOTIDE SEQUENCE [LARGE SCALE GENOMIC DNA]</scope>
    <source>
        <strain evidence="3">CGMCC 4.7132</strain>
    </source>
</reference>
<feature type="region of interest" description="Disordered" evidence="1">
    <location>
        <begin position="129"/>
        <end position="178"/>
    </location>
</feature>
<dbReference type="EMBL" id="JBHSFP010000046">
    <property type="protein sequence ID" value="MFC4536458.1"/>
    <property type="molecule type" value="Genomic_DNA"/>
</dbReference>
<dbReference type="Proteomes" id="UP001596004">
    <property type="component" value="Unassembled WGS sequence"/>
</dbReference>
<dbReference type="InterPro" id="IPR027417">
    <property type="entry name" value="P-loop_NTPase"/>
</dbReference>
<protein>
    <recommendedName>
        <fullName evidence="4">NACHT domain-containing protein</fullName>
    </recommendedName>
</protein>
<organism evidence="2 3">
    <name type="scientific">Sphaerisporangium dianthi</name>
    <dbReference type="NCBI Taxonomy" id="1436120"/>
    <lineage>
        <taxon>Bacteria</taxon>
        <taxon>Bacillati</taxon>
        <taxon>Actinomycetota</taxon>
        <taxon>Actinomycetes</taxon>
        <taxon>Streptosporangiales</taxon>
        <taxon>Streptosporangiaceae</taxon>
        <taxon>Sphaerisporangium</taxon>
    </lineage>
</organism>
<evidence type="ECO:0000313" key="2">
    <source>
        <dbReference type="EMBL" id="MFC4536458.1"/>
    </source>
</evidence>
<keyword evidence="3" id="KW-1185">Reference proteome</keyword>
<dbReference type="Gene3D" id="3.40.50.300">
    <property type="entry name" value="P-loop containing nucleotide triphosphate hydrolases"/>
    <property type="match status" value="1"/>
</dbReference>
<feature type="compositionally biased region" description="Basic and acidic residues" evidence="1">
    <location>
        <begin position="133"/>
        <end position="154"/>
    </location>
</feature>
<evidence type="ECO:0000256" key="1">
    <source>
        <dbReference type="SAM" id="MobiDB-lite"/>
    </source>
</evidence>